<dbReference type="GO" id="GO:0034605">
    <property type="term" value="P:cellular response to heat"/>
    <property type="evidence" value="ECO:0007669"/>
    <property type="project" value="InterPro"/>
</dbReference>
<evidence type="ECO:0000256" key="1">
    <source>
        <dbReference type="ARBA" id="ARBA00008396"/>
    </source>
</evidence>
<dbReference type="PIRSF" id="PIRSF016821">
    <property type="entry name" value="HSP15"/>
    <property type="match status" value="1"/>
</dbReference>
<dbReference type="InterPro" id="IPR002942">
    <property type="entry name" value="S4_RNA-bd"/>
</dbReference>
<feature type="domain" description="RNA-binding S4" evidence="5">
    <location>
        <begin position="5"/>
        <end position="69"/>
    </location>
</feature>
<keyword evidence="2 4" id="KW-0694">RNA-binding</keyword>
<protein>
    <submittedName>
        <fullName evidence="6">Heat-shock protein Hsp15</fullName>
    </submittedName>
</protein>
<reference evidence="6 7" key="1">
    <citation type="submission" date="2014-07" db="EMBL/GenBank/DDBJ databases">
        <authorList>
            <person name="McCorrison J."/>
            <person name="Sanka R."/>
            <person name="Torralba M."/>
            <person name="Gillis M."/>
            <person name="Haft D.H."/>
            <person name="Methe B."/>
            <person name="Sutton G."/>
            <person name="Nelson K.E."/>
        </authorList>
    </citation>
    <scope>NUCLEOTIDE SEQUENCE [LARGE SCALE GENOMIC DNA]</scope>
    <source>
        <strain evidence="6 7">DNF00666</strain>
    </source>
</reference>
<dbReference type="PROSITE" id="PS50889">
    <property type="entry name" value="S4"/>
    <property type="match status" value="1"/>
</dbReference>
<dbReference type="SUPFAM" id="SSF55174">
    <property type="entry name" value="Alpha-L RNA-binding motif"/>
    <property type="match status" value="1"/>
</dbReference>
<keyword evidence="3" id="KW-0238">DNA-binding</keyword>
<organism evidence="6 7">
    <name type="scientific">Prevotella melaninogenica DNF00666</name>
    <dbReference type="NCBI Taxonomy" id="1401073"/>
    <lineage>
        <taxon>Bacteria</taxon>
        <taxon>Pseudomonadati</taxon>
        <taxon>Bacteroidota</taxon>
        <taxon>Bacteroidia</taxon>
        <taxon>Bacteroidales</taxon>
        <taxon>Prevotellaceae</taxon>
        <taxon>Prevotella</taxon>
    </lineage>
</organism>
<dbReference type="InterPro" id="IPR025708">
    <property type="entry name" value="HSP15"/>
</dbReference>
<comment type="caution">
    <text evidence="6">The sequence shown here is derived from an EMBL/GenBank/DDBJ whole genome shotgun (WGS) entry which is preliminary data.</text>
</comment>
<dbReference type="Gene3D" id="3.10.290.10">
    <property type="entry name" value="RNA-binding S4 domain"/>
    <property type="match status" value="1"/>
</dbReference>
<dbReference type="AlphaFoldDB" id="A0A096AD40"/>
<dbReference type="GO" id="GO:0003727">
    <property type="term" value="F:single-stranded RNA binding"/>
    <property type="evidence" value="ECO:0007669"/>
    <property type="project" value="InterPro"/>
</dbReference>
<dbReference type="CDD" id="cd00165">
    <property type="entry name" value="S4"/>
    <property type="match status" value="1"/>
</dbReference>
<evidence type="ECO:0000313" key="6">
    <source>
        <dbReference type="EMBL" id="KGF44795.1"/>
    </source>
</evidence>
<evidence type="ECO:0000256" key="3">
    <source>
        <dbReference type="ARBA" id="ARBA00023125"/>
    </source>
</evidence>
<dbReference type="SMART" id="SM00363">
    <property type="entry name" value="S4"/>
    <property type="match status" value="1"/>
</dbReference>
<evidence type="ECO:0000259" key="5">
    <source>
        <dbReference type="SMART" id="SM00363"/>
    </source>
</evidence>
<dbReference type="EMBL" id="JRNS01000474">
    <property type="protein sequence ID" value="KGF44795.1"/>
    <property type="molecule type" value="Genomic_DNA"/>
</dbReference>
<dbReference type="Proteomes" id="UP000029578">
    <property type="component" value="Unassembled WGS sequence"/>
</dbReference>
<comment type="similarity">
    <text evidence="1">Belongs to the HSP15 family.</text>
</comment>
<accession>A0A096AD40</accession>
<sequence>MNDIARIDKWLWAARIYKTRSIAADACKNGRVTIKGINVKPSHTIKAGEVVSVKKSPITYSFKVLKPIEQRVGAKLIPEVYENVTDAKQYELLEMSRISGFVDRARGTGRPTKKDRRQMDAFVDPALFGFDEDDDEDETF</sequence>
<dbReference type="GO" id="GO:0003677">
    <property type="term" value="F:DNA binding"/>
    <property type="evidence" value="ECO:0007669"/>
    <property type="project" value="UniProtKB-KW"/>
</dbReference>
<evidence type="ECO:0000313" key="7">
    <source>
        <dbReference type="Proteomes" id="UP000029578"/>
    </source>
</evidence>
<name>A0A096AD40_9BACT</name>
<evidence type="ECO:0000256" key="2">
    <source>
        <dbReference type="ARBA" id="ARBA00022884"/>
    </source>
</evidence>
<dbReference type="InterPro" id="IPR036986">
    <property type="entry name" value="S4_RNA-bd_sf"/>
</dbReference>
<proteinExistence type="inferred from homology"/>
<evidence type="ECO:0000256" key="4">
    <source>
        <dbReference type="PROSITE-ProRule" id="PRU00182"/>
    </source>
</evidence>
<dbReference type="GO" id="GO:0043023">
    <property type="term" value="F:ribosomal large subunit binding"/>
    <property type="evidence" value="ECO:0007669"/>
    <property type="project" value="InterPro"/>
</dbReference>
<dbReference type="RefSeq" id="WP_004361334.1">
    <property type="nucleotide sequence ID" value="NZ_JRNS01000474.1"/>
</dbReference>
<gene>
    <name evidence="6" type="ORF">HMPREF0661_10130</name>
</gene>
<dbReference type="Pfam" id="PF01479">
    <property type="entry name" value="S4"/>
    <property type="match status" value="1"/>
</dbReference>